<name>A0A2R8BTI7_9RHOB</name>
<dbReference type="AlphaFoldDB" id="A0A2R8BTI7"/>
<comment type="subcellular location">
    <subcellularLocation>
        <location evidence="1">Cell membrane</location>
        <topology evidence="1">Multi-pass membrane protein</topology>
    </subcellularLocation>
</comment>
<dbReference type="RefSeq" id="WP_181375715.1">
    <property type="nucleotide sequence ID" value="NZ_ONZF01000002.1"/>
</dbReference>
<evidence type="ECO:0000256" key="4">
    <source>
        <dbReference type="ARBA" id="ARBA00022692"/>
    </source>
</evidence>
<reference evidence="8 9" key="1">
    <citation type="submission" date="2018-03" db="EMBL/GenBank/DDBJ databases">
        <authorList>
            <person name="Keele B.F."/>
        </authorList>
    </citation>
    <scope>NUCLEOTIDE SEQUENCE [LARGE SCALE GENOMIC DNA]</scope>
    <source>
        <strain evidence="8 9">CECT 8504</strain>
    </source>
</reference>
<organism evidence="8 9">
    <name type="scientific">Palleronia abyssalis</name>
    <dbReference type="NCBI Taxonomy" id="1501240"/>
    <lineage>
        <taxon>Bacteria</taxon>
        <taxon>Pseudomonadati</taxon>
        <taxon>Pseudomonadota</taxon>
        <taxon>Alphaproteobacteria</taxon>
        <taxon>Rhodobacterales</taxon>
        <taxon>Roseobacteraceae</taxon>
        <taxon>Palleronia</taxon>
    </lineage>
</organism>
<evidence type="ECO:0000256" key="3">
    <source>
        <dbReference type="ARBA" id="ARBA00022475"/>
    </source>
</evidence>
<gene>
    <name evidence="8" type="ORF">PAA8504_01300</name>
</gene>
<protein>
    <recommendedName>
        <fullName evidence="10">Teichuronic acid biosynthesis protein TuaB</fullName>
    </recommendedName>
</protein>
<evidence type="ECO:0000256" key="6">
    <source>
        <dbReference type="ARBA" id="ARBA00023136"/>
    </source>
</evidence>
<feature type="transmembrane region" description="Helical" evidence="7">
    <location>
        <begin position="273"/>
        <end position="299"/>
    </location>
</feature>
<accession>A0A2R8BTI7</accession>
<feature type="transmembrane region" description="Helical" evidence="7">
    <location>
        <begin position="371"/>
        <end position="391"/>
    </location>
</feature>
<dbReference type="Pfam" id="PF13440">
    <property type="entry name" value="Polysacc_synt_3"/>
    <property type="match status" value="1"/>
</dbReference>
<evidence type="ECO:0000256" key="2">
    <source>
        <dbReference type="ARBA" id="ARBA00007430"/>
    </source>
</evidence>
<keyword evidence="5 7" id="KW-1133">Transmembrane helix</keyword>
<feature type="transmembrane region" description="Helical" evidence="7">
    <location>
        <begin position="428"/>
        <end position="445"/>
    </location>
</feature>
<dbReference type="EMBL" id="ONZF01000002">
    <property type="protein sequence ID" value="SPJ23489.1"/>
    <property type="molecule type" value="Genomic_DNA"/>
</dbReference>
<evidence type="ECO:0000313" key="9">
    <source>
        <dbReference type="Proteomes" id="UP000244912"/>
    </source>
</evidence>
<dbReference type="PANTHER" id="PTHR30250">
    <property type="entry name" value="PST FAMILY PREDICTED COLANIC ACID TRANSPORTER"/>
    <property type="match status" value="1"/>
</dbReference>
<evidence type="ECO:0008006" key="10">
    <source>
        <dbReference type="Google" id="ProtNLM"/>
    </source>
</evidence>
<evidence type="ECO:0000256" key="7">
    <source>
        <dbReference type="SAM" id="Phobius"/>
    </source>
</evidence>
<feature type="transmembrane region" description="Helical" evidence="7">
    <location>
        <begin position="305"/>
        <end position="323"/>
    </location>
</feature>
<dbReference type="InterPro" id="IPR050833">
    <property type="entry name" value="Poly_Biosynth_Transport"/>
</dbReference>
<keyword evidence="9" id="KW-1185">Reference proteome</keyword>
<proteinExistence type="inferred from homology"/>
<dbReference type="Proteomes" id="UP000244912">
    <property type="component" value="Unassembled WGS sequence"/>
</dbReference>
<evidence type="ECO:0000256" key="1">
    <source>
        <dbReference type="ARBA" id="ARBA00004651"/>
    </source>
</evidence>
<feature type="transmembrane region" description="Helical" evidence="7">
    <location>
        <begin position="232"/>
        <end position="252"/>
    </location>
</feature>
<dbReference type="GO" id="GO:0005886">
    <property type="term" value="C:plasma membrane"/>
    <property type="evidence" value="ECO:0007669"/>
    <property type="project" value="UniProtKB-SubCell"/>
</dbReference>
<feature type="transmembrane region" description="Helical" evidence="7">
    <location>
        <begin position="335"/>
        <end position="365"/>
    </location>
</feature>
<sequence>MARLLALLGGNATASALLLARNLLIAHLLPIEDYGIAATFAVAMALVEMASQFGMQAQIVQSPEGGGRDYLAAVHGFQIARGGMSALALFLCAGPISAFLGMPDLAWAYRVLALAPLIRAFHNFDIHRQTRAMRFGPVLLTATSAAAISFIAIFPLAYLAQDWRIMLGALLIQEICACLTSHIMAERPYRVRADLLVWRRSVRFGWPILLQGVVLFAVFQGDKILVARSLGFEALGVFAMGVTISLAPTLVVTKSLQSWFLPQLSRAMGTSAFRPAAVACAQATLLSAIVLCAGVMVAGPVLIDWALGPAFQALGLLLPWMAVQQALRVCRAGMNTAALACGVSWLGAATDLIRALSLPAVWVILSRDGTLLSVVFVAILAEVAGTALALFVGSRRVLLPVRALGPALVVTGVALSGLPVLTLAFGQVWTAGAALLSCGGLLTFSPQLRRILPIRFLASRHSFACQRPAPVTLP</sequence>
<keyword evidence="4 7" id="KW-0812">Transmembrane</keyword>
<feature type="transmembrane region" description="Helical" evidence="7">
    <location>
        <begin position="84"/>
        <end position="101"/>
    </location>
</feature>
<comment type="similarity">
    <text evidence="2">Belongs to the polysaccharide synthase family.</text>
</comment>
<feature type="transmembrane region" description="Helical" evidence="7">
    <location>
        <begin position="204"/>
        <end position="220"/>
    </location>
</feature>
<feature type="transmembrane region" description="Helical" evidence="7">
    <location>
        <begin position="138"/>
        <end position="159"/>
    </location>
</feature>
<keyword evidence="6 7" id="KW-0472">Membrane</keyword>
<dbReference type="PANTHER" id="PTHR30250:SF10">
    <property type="entry name" value="LIPOPOLYSACCHARIDE BIOSYNTHESIS PROTEIN WZXC"/>
    <property type="match status" value="1"/>
</dbReference>
<feature type="transmembrane region" description="Helical" evidence="7">
    <location>
        <begin position="403"/>
        <end position="422"/>
    </location>
</feature>
<feature type="transmembrane region" description="Helical" evidence="7">
    <location>
        <begin position="165"/>
        <end position="184"/>
    </location>
</feature>
<keyword evidence="3" id="KW-1003">Cell membrane</keyword>
<evidence type="ECO:0000256" key="5">
    <source>
        <dbReference type="ARBA" id="ARBA00022989"/>
    </source>
</evidence>
<evidence type="ECO:0000313" key="8">
    <source>
        <dbReference type="EMBL" id="SPJ23489.1"/>
    </source>
</evidence>